<dbReference type="InterPro" id="IPR016518">
    <property type="entry name" value="Alpha-L-fucosidase"/>
</dbReference>
<dbReference type="PANTHER" id="PTHR31084:SF0">
    <property type="entry name" value="ALPHA-L-FUCOSIDASE 2"/>
    <property type="match status" value="1"/>
</dbReference>
<dbReference type="InterPro" id="IPR027414">
    <property type="entry name" value="GH95_N_dom"/>
</dbReference>
<comment type="caution">
    <text evidence="5">The sequence shown here is derived from an EMBL/GenBank/DDBJ whole genome shotgun (WGS) entry which is preliminary data.</text>
</comment>
<dbReference type="InterPro" id="IPR054363">
    <property type="entry name" value="GH95_cat"/>
</dbReference>
<dbReference type="Proteomes" id="UP000295221">
    <property type="component" value="Unassembled WGS sequence"/>
</dbReference>
<dbReference type="PROSITE" id="PS51257">
    <property type="entry name" value="PROKAR_LIPOPROTEIN"/>
    <property type="match status" value="1"/>
</dbReference>
<feature type="domain" description="Glycosyl hydrolase family 95 catalytic" evidence="4">
    <location>
        <begin position="288"/>
        <end position="698"/>
    </location>
</feature>
<feature type="signal peptide" evidence="1">
    <location>
        <begin position="1"/>
        <end position="20"/>
    </location>
</feature>
<evidence type="ECO:0000313" key="5">
    <source>
        <dbReference type="EMBL" id="TCO10685.1"/>
    </source>
</evidence>
<dbReference type="InterPro" id="IPR049053">
    <property type="entry name" value="AFCA-like_C"/>
</dbReference>
<dbReference type="Gene3D" id="1.50.10.10">
    <property type="match status" value="1"/>
</dbReference>
<accession>A0A4R2GN33</accession>
<dbReference type="GO" id="GO:0005975">
    <property type="term" value="P:carbohydrate metabolic process"/>
    <property type="evidence" value="ECO:0007669"/>
    <property type="project" value="InterPro"/>
</dbReference>
<gene>
    <name evidence="5" type="ORF">EV194_101316</name>
</gene>
<dbReference type="GO" id="GO:0004560">
    <property type="term" value="F:alpha-L-fucosidase activity"/>
    <property type="evidence" value="ECO:0007669"/>
    <property type="project" value="InterPro"/>
</dbReference>
<dbReference type="Pfam" id="PF22124">
    <property type="entry name" value="Glyco_hydro_95_cat"/>
    <property type="match status" value="1"/>
</dbReference>
<dbReference type="EMBL" id="SLWK01000001">
    <property type="protein sequence ID" value="TCO10685.1"/>
    <property type="molecule type" value="Genomic_DNA"/>
</dbReference>
<organism evidence="5 6">
    <name type="scientific">Natronoflexus pectinivorans</name>
    <dbReference type="NCBI Taxonomy" id="682526"/>
    <lineage>
        <taxon>Bacteria</taxon>
        <taxon>Pseudomonadati</taxon>
        <taxon>Bacteroidota</taxon>
        <taxon>Bacteroidia</taxon>
        <taxon>Marinilabiliales</taxon>
        <taxon>Marinilabiliaceae</taxon>
        <taxon>Natronoflexus</taxon>
    </lineage>
</organism>
<dbReference type="RefSeq" id="WP_132431369.1">
    <property type="nucleotide sequence ID" value="NZ_SLWK01000001.1"/>
</dbReference>
<dbReference type="Pfam" id="PF21307">
    <property type="entry name" value="Glyco_hydro_95_C"/>
    <property type="match status" value="1"/>
</dbReference>
<dbReference type="OrthoDB" id="9802600at2"/>
<reference evidence="5 6" key="1">
    <citation type="submission" date="2019-03" db="EMBL/GenBank/DDBJ databases">
        <title>Genomic Encyclopedia of Type Strains, Phase IV (KMG-IV): sequencing the most valuable type-strain genomes for metagenomic binning, comparative biology and taxonomic classification.</title>
        <authorList>
            <person name="Goeker M."/>
        </authorList>
    </citation>
    <scope>NUCLEOTIDE SEQUENCE [LARGE SCALE GENOMIC DNA]</scope>
    <source>
        <strain evidence="5 6">DSM 24179</strain>
    </source>
</reference>
<dbReference type="InterPro" id="IPR008928">
    <property type="entry name" value="6-hairpin_glycosidase_sf"/>
</dbReference>
<evidence type="ECO:0000256" key="1">
    <source>
        <dbReference type="SAM" id="SignalP"/>
    </source>
</evidence>
<keyword evidence="1" id="KW-0732">Signal</keyword>
<name>A0A4R2GN33_9BACT</name>
<evidence type="ECO:0000313" key="6">
    <source>
        <dbReference type="Proteomes" id="UP000295221"/>
    </source>
</evidence>
<evidence type="ECO:0000259" key="3">
    <source>
        <dbReference type="Pfam" id="PF21307"/>
    </source>
</evidence>
<protein>
    <submittedName>
        <fullName evidence="5">Alpha-L-fucosidase 2</fullName>
    </submittedName>
</protein>
<proteinExistence type="predicted"/>
<sequence length="825" mass="93161">MKQFVSFLFLMILISSCSHEQASSDLKLWYSEPATMWEEALPTGNGRLGAMVFGIPHEELIQLNENTIWAGSPNRNDNPGALEILPTIRQLIFDGKFIEAQDMANENIISKRSHGMPYQTAGNLRLNFQGHEDYSSFYRDLDIEKAIATTRYSVGGTEFKREVFSSFTDEVTVVRLTADKPGSITFTSSMDRPGHVEVSTVGNDMIRMSGVTSSHETVEGKVEFVVLSKFFNDGGTITASNNEISVENANSVTILVSIGTNFINYTDISGDAQQVAEQYLNDAIGIDYNQMRNSHVAFYQEYFNRVSLDLGQTDSIKNPTDVRIEQFSRGYDPSLAAMYFQFGRYLLITSSQPGTQPANLQGIWNDQLFPAWDSKYTLNINAEMNYWPAEPTNLTELHEPFIQMIRELSEAGRETAKTMYGVNGWVTHHNTDIWRITGAVDGSYWGMWPMGGVWLSQHLFDKFEYSGDVEYLRSVYDVLRGAAEFCVEFMVEEPENGWMVIVPSNSPENSPTIHYQSSIAAGTTIDNQLVFDLFTKTIRAAEILGIEEDLIPEMERILELLPPMQIGQHGQLQEWMHDWDSPDDKHRHISHLYGLFPSNQISPFQNPELADASRTTLIHRGDPSTGWSINWKINLWARLLDGNHAYNLMREQIKLVGREENARAHSEMGGTYPNMFDAHPPFQIDGNFGFTSGLTEMLVQSHDGAIHLIPALPDVWPNGRVTGLRTRGGFEIVELEWKNHEVTKAVIRSTLGGNLRIRVANEIGLKGQGEISIAQGNNSNPFYQLPEIKKPLISTSANLNEFELPEVYMYDINTEKGREYTIVKR</sequence>
<dbReference type="AlphaFoldDB" id="A0A4R2GN33"/>
<dbReference type="InterPro" id="IPR012341">
    <property type="entry name" value="6hp_glycosidase-like_sf"/>
</dbReference>
<feature type="domain" description="Glycosyl hydrolase family 95 N-terminal" evidence="2">
    <location>
        <begin position="28"/>
        <end position="264"/>
    </location>
</feature>
<dbReference type="PIRSF" id="PIRSF007663">
    <property type="entry name" value="UCP007663"/>
    <property type="match status" value="1"/>
</dbReference>
<keyword evidence="6" id="KW-1185">Reference proteome</keyword>
<dbReference type="SUPFAM" id="SSF48208">
    <property type="entry name" value="Six-hairpin glycosidases"/>
    <property type="match status" value="1"/>
</dbReference>
<feature type="domain" description="Alpha fucosidase A-like C-terminal" evidence="3">
    <location>
        <begin position="700"/>
        <end position="770"/>
    </location>
</feature>
<feature type="chain" id="PRO_5020193347" evidence="1">
    <location>
        <begin position="21"/>
        <end position="825"/>
    </location>
</feature>
<evidence type="ECO:0000259" key="2">
    <source>
        <dbReference type="Pfam" id="PF14498"/>
    </source>
</evidence>
<dbReference type="Pfam" id="PF14498">
    <property type="entry name" value="Glyco_hyd_65N_2"/>
    <property type="match status" value="1"/>
</dbReference>
<evidence type="ECO:0000259" key="4">
    <source>
        <dbReference type="Pfam" id="PF22124"/>
    </source>
</evidence>
<dbReference type="PANTHER" id="PTHR31084">
    <property type="entry name" value="ALPHA-L-FUCOSIDASE 2"/>
    <property type="match status" value="1"/>
</dbReference>